<evidence type="ECO:0000259" key="2">
    <source>
        <dbReference type="Pfam" id="PF02481"/>
    </source>
</evidence>
<organism evidence="4 5">
    <name type="scientific">Desulfarculus baarsii (strain ATCC 33931 / DSM 2075 / LMG 7858 / VKM B-1802 / 2st14)</name>
    <dbReference type="NCBI Taxonomy" id="644282"/>
    <lineage>
        <taxon>Bacteria</taxon>
        <taxon>Pseudomonadati</taxon>
        <taxon>Thermodesulfobacteriota</taxon>
        <taxon>Desulfarculia</taxon>
        <taxon>Desulfarculales</taxon>
        <taxon>Desulfarculaceae</taxon>
        <taxon>Desulfarculus</taxon>
    </lineage>
</organism>
<keyword evidence="5" id="KW-1185">Reference proteome</keyword>
<dbReference type="InterPro" id="IPR003488">
    <property type="entry name" value="DprA"/>
</dbReference>
<dbReference type="Gene3D" id="3.40.50.450">
    <property type="match status" value="1"/>
</dbReference>
<dbReference type="Gene3D" id="1.10.10.10">
    <property type="entry name" value="Winged helix-like DNA-binding domain superfamily/Winged helix DNA-binding domain"/>
    <property type="match status" value="1"/>
</dbReference>
<dbReference type="SUPFAM" id="SSF102405">
    <property type="entry name" value="MCP/YpsA-like"/>
    <property type="match status" value="1"/>
</dbReference>
<dbReference type="PANTHER" id="PTHR43022:SF1">
    <property type="entry name" value="PROTEIN SMF"/>
    <property type="match status" value="1"/>
</dbReference>
<dbReference type="Pfam" id="PF17782">
    <property type="entry name" value="WHD_DprA"/>
    <property type="match status" value="1"/>
</dbReference>
<dbReference type="Pfam" id="PF02481">
    <property type="entry name" value="DNA_processg_A"/>
    <property type="match status" value="1"/>
</dbReference>
<dbReference type="Proteomes" id="UP000009047">
    <property type="component" value="Chromosome"/>
</dbReference>
<evidence type="ECO:0000313" key="5">
    <source>
        <dbReference type="Proteomes" id="UP000009047"/>
    </source>
</evidence>
<feature type="domain" description="DprA winged helix" evidence="3">
    <location>
        <begin position="319"/>
        <end position="371"/>
    </location>
</feature>
<dbReference type="KEGG" id="dbr:Deba_1131"/>
<protein>
    <submittedName>
        <fullName evidence="4">DNA protecting protein DprA</fullName>
    </submittedName>
</protein>
<accession>E1QIS6</accession>
<dbReference type="STRING" id="644282.Deba_1131"/>
<dbReference type="eggNOG" id="COG0758">
    <property type="taxonomic scope" value="Bacteria"/>
</dbReference>
<dbReference type="OrthoDB" id="9785707at2"/>
<evidence type="ECO:0000313" key="4">
    <source>
        <dbReference type="EMBL" id="ADK84499.1"/>
    </source>
</evidence>
<dbReference type="EMBL" id="CP002085">
    <property type="protein sequence ID" value="ADK84499.1"/>
    <property type="molecule type" value="Genomic_DNA"/>
</dbReference>
<name>E1QIS6_DESB2</name>
<evidence type="ECO:0000256" key="1">
    <source>
        <dbReference type="ARBA" id="ARBA00006525"/>
    </source>
</evidence>
<dbReference type="InterPro" id="IPR057666">
    <property type="entry name" value="DrpA_SLOG"/>
</dbReference>
<dbReference type="InterPro" id="IPR036388">
    <property type="entry name" value="WH-like_DNA-bd_sf"/>
</dbReference>
<dbReference type="RefSeq" id="WP_013257953.1">
    <property type="nucleotide sequence ID" value="NC_014365.1"/>
</dbReference>
<proteinExistence type="inferred from homology"/>
<dbReference type="NCBIfam" id="TIGR00732">
    <property type="entry name" value="dprA"/>
    <property type="match status" value="1"/>
</dbReference>
<gene>
    <name evidence="4" type="ordered locus">Deba_1131</name>
</gene>
<dbReference type="SUPFAM" id="SSF47781">
    <property type="entry name" value="RuvA domain 2-like"/>
    <property type="match status" value="1"/>
</dbReference>
<evidence type="ECO:0000259" key="3">
    <source>
        <dbReference type="Pfam" id="PF17782"/>
    </source>
</evidence>
<comment type="similarity">
    <text evidence="1">Belongs to the DprA/Smf family.</text>
</comment>
<dbReference type="InterPro" id="IPR010994">
    <property type="entry name" value="RuvA_2-like"/>
</dbReference>
<dbReference type="InterPro" id="IPR041614">
    <property type="entry name" value="DprA_WH"/>
</dbReference>
<feature type="domain" description="Smf/DprA SLOG" evidence="2">
    <location>
        <begin position="90"/>
        <end position="296"/>
    </location>
</feature>
<dbReference type="AlphaFoldDB" id="E1QIS6"/>
<dbReference type="PANTHER" id="PTHR43022">
    <property type="entry name" value="PROTEIN SMF"/>
    <property type="match status" value="1"/>
</dbReference>
<dbReference type="HOGENOM" id="CLU_029601_0_3_7"/>
<reference evidence="4 5" key="1">
    <citation type="journal article" date="2010" name="Stand. Genomic Sci.">
        <title>Complete genome sequence of Desulfarculus baarsii type strain (2st14).</title>
        <authorList>
            <person name="Sun H."/>
            <person name="Spring S."/>
            <person name="Lapidus A."/>
            <person name="Davenport K."/>
            <person name="Del Rio T.G."/>
            <person name="Tice H."/>
            <person name="Nolan M."/>
            <person name="Copeland A."/>
            <person name="Cheng J.F."/>
            <person name="Lucas S."/>
            <person name="Tapia R."/>
            <person name="Goodwin L."/>
            <person name="Pitluck S."/>
            <person name="Ivanova N."/>
            <person name="Pagani I."/>
            <person name="Mavromatis K."/>
            <person name="Ovchinnikova G."/>
            <person name="Pati A."/>
            <person name="Chen A."/>
            <person name="Palaniappan K."/>
            <person name="Hauser L."/>
            <person name="Chang Y.J."/>
            <person name="Jeffries C.D."/>
            <person name="Detter J.C."/>
            <person name="Han C."/>
            <person name="Rohde M."/>
            <person name="Brambilla E."/>
            <person name="Goker M."/>
            <person name="Woyke T."/>
            <person name="Bristow J."/>
            <person name="Eisen J.A."/>
            <person name="Markowitz V."/>
            <person name="Hugenholtz P."/>
            <person name="Kyrpides N.C."/>
            <person name="Klenk H.P."/>
            <person name="Land M."/>
        </authorList>
    </citation>
    <scope>NUCLEOTIDE SEQUENCE [LARGE SCALE GENOMIC DNA]</scope>
    <source>
        <strain evidence="5">ATCC 33931 / DSM 2075 / LMG 7858 / VKM B-1802 / 2st14</strain>
    </source>
</reference>
<sequence>MPMDLDNAALSREELLDWLGLRLIPGVGGVTFARLLDAFGRPGRALGAPLEALSAVPGLRRTLAEAISRRAWSEEPSLQLERLAEVGGRVITLADPEYPPLLANAFAPPPLLFVRGDLGPCREGGVAVVGSRNMTTYGQRMAAELGRDLARAGLSVISGLARGVDGQAHRAALEAGGHTVGVLGCGLDVAYPPEHAGLIERMAGQGAVVSEFPMGSPPAQANFPVRNRIIAGLSRAVVVVEAGLRSGALITARHALEENREVFAVPGLAGLASSAGCNELLRRNAAQLLESAQDILAPGALGRAPSPARPRALLSQDDGLLPEERALLALVGPEPTHVDQLIRRSGLDAQSVAHHLLNLELAERVRQLAGKRYELA</sequence>
<dbReference type="GO" id="GO:0009294">
    <property type="term" value="P:DNA-mediated transformation"/>
    <property type="evidence" value="ECO:0007669"/>
    <property type="project" value="InterPro"/>
</dbReference>